<evidence type="ECO:0000256" key="2">
    <source>
        <dbReference type="SAM" id="Phobius"/>
    </source>
</evidence>
<keyword evidence="2" id="KW-1133">Transmembrane helix</keyword>
<dbReference type="GO" id="GO:0007229">
    <property type="term" value="P:integrin-mediated signaling pathway"/>
    <property type="evidence" value="ECO:0007669"/>
    <property type="project" value="TreeGrafter"/>
</dbReference>
<reference evidence="3" key="2">
    <citation type="submission" date="2014-03" db="EMBL/GenBank/DDBJ databases">
        <authorList>
            <person name="Genoscope - CEA"/>
        </authorList>
    </citation>
    <scope>NUCLEOTIDE SEQUENCE</scope>
</reference>
<feature type="non-terminal residue" evidence="3">
    <location>
        <position position="1"/>
    </location>
</feature>
<dbReference type="STRING" id="8022.A0A060YXS5"/>
<feature type="repeat" description="FG-GAP" evidence="1">
    <location>
        <begin position="39"/>
        <end position="97"/>
    </location>
</feature>
<evidence type="ECO:0000313" key="3">
    <source>
        <dbReference type="EMBL" id="CDQ93825.1"/>
    </source>
</evidence>
<dbReference type="GO" id="GO:0008305">
    <property type="term" value="C:integrin complex"/>
    <property type="evidence" value="ECO:0007669"/>
    <property type="project" value="TreeGrafter"/>
</dbReference>
<dbReference type="InterPro" id="IPR013519">
    <property type="entry name" value="Int_alpha_beta-p"/>
</dbReference>
<proteinExistence type="predicted"/>
<protein>
    <submittedName>
        <fullName evidence="3">Uncharacterized protein</fullName>
    </submittedName>
</protein>
<accession>A0A060YXS5</accession>
<reference evidence="3" key="1">
    <citation type="journal article" date="2014" name="Nat. Commun.">
        <title>The rainbow trout genome provides novel insights into evolution after whole-genome duplication in vertebrates.</title>
        <authorList>
            <person name="Berthelot C."/>
            <person name="Brunet F."/>
            <person name="Chalopin D."/>
            <person name="Juanchich A."/>
            <person name="Bernard M."/>
            <person name="Noel B."/>
            <person name="Bento P."/>
            <person name="Da Silva C."/>
            <person name="Labadie K."/>
            <person name="Alberti A."/>
            <person name="Aury J.M."/>
            <person name="Louis A."/>
            <person name="Dehais P."/>
            <person name="Bardou P."/>
            <person name="Montfort J."/>
            <person name="Klopp C."/>
            <person name="Cabau C."/>
            <person name="Gaspin C."/>
            <person name="Thorgaard G.H."/>
            <person name="Boussaha M."/>
            <person name="Quillet E."/>
            <person name="Guyomard R."/>
            <person name="Galiana D."/>
            <person name="Bobe J."/>
            <person name="Volff J.N."/>
            <person name="Genet C."/>
            <person name="Wincker P."/>
            <person name="Jaillon O."/>
            <person name="Roest Crollius H."/>
            <person name="Guiguen Y."/>
        </authorList>
    </citation>
    <scope>NUCLEOTIDE SEQUENCE [LARGE SCALE GENOMIC DNA]</scope>
</reference>
<dbReference type="GO" id="GO:0007160">
    <property type="term" value="P:cell-matrix adhesion"/>
    <property type="evidence" value="ECO:0007669"/>
    <property type="project" value="TreeGrafter"/>
</dbReference>
<feature type="transmembrane region" description="Helical" evidence="2">
    <location>
        <begin position="36"/>
        <end position="58"/>
    </location>
</feature>
<dbReference type="Gene3D" id="2.130.10.130">
    <property type="entry name" value="Integrin alpha, N-terminal"/>
    <property type="match status" value="1"/>
</dbReference>
<dbReference type="PANTHER" id="PTHR23220:SF26">
    <property type="entry name" value="INTEGRIN ALPHA-10"/>
    <property type="match status" value="1"/>
</dbReference>
<sequence>SLLTTQSLSPHNPSSSLLTTPFYNLLSVVMFPQGCVSVSTSMLSGLVSTLALFGFSVLQHDNAGDKSMLVGAPWDGPSNTRRGDVYKCIVGEERSSNCTKTNLGESTLQNVSRNLKNSHLGMTLSPDSPDGFLVRSLSHWLTG</sequence>
<dbReference type="PaxDb" id="8022-A0A060YXS5"/>
<keyword evidence="2" id="KW-0812">Transmembrane</keyword>
<dbReference type="GO" id="GO:0033627">
    <property type="term" value="P:cell adhesion mediated by integrin"/>
    <property type="evidence" value="ECO:0007669"/>
    <property type="project" value="TreeGrafter"/>
</dbReference>
<dbReference type="SMART" id="SM00191">
    <property type="entry name" value="Int_alpha"/>
    <property type="match status" value="1"/>
</dbReference>
<dbReference type="AlphaFoldDB" id="A0A060YXS5"/>
<dbReference type="EMBL" id="FR916129">
    <property type="protein sequence ID" value="CDQ93825.1"/>
    <property type="molecule type" value="Genomic_DNA"/>
</dbReference>
<dbReference type="GO" id="GO:0009897">
    <property type="term" value="C:external side of plasma membrane"/>
    <property type="evidence" value="ECO:0007669"/>
    <property type="project" value="TreeGrafter"/>
</dbReference>
<gene>
    <name evidence="3" type="ORF">GSONMT00055407001</name>
</gene>
<dbReference type="InterPro" id="IPR028994">
    <property type="entry name" value="Integrin_alpha_N"/>
</dbReference>
<name>A0A060YXS5_ONCMY</name>
<evidence type="ECO:0000313" key="4">
    <source>
        <dbReference type="Proteomes" id="UP000193380"/>
    </source>
</evidence>
<evidence type="ECO:0000256" key="1">
    <source>
        <dbReference type="PROSITE-ProRule" id="PRU00803"/>
    </source>
</evidence>
<organism evidence="3 4">
    <name type="scientific">Oncorhynchus mykiss</name>
    <name type="common">Rainbow trout</name>
    <name type="synonym">Salmo gairdneri</name>
    <dbReference type="NCBI Taxonomy" id="8022"/>
    <lineage>
        <taxon>Eukaryota</taxon>
        <taxon>Metazoa</taxon>
        <taxon>Chordata</taxon>
        <taxon>Craniata</taxon>
        <taxon>Vertebrata</taxon>
        <taxon>Euteleostomi</taxon>
        <taxon>Actinopterygii</taxon>
        <taxon>Neopterygii</taxon>
        <taxon>Teleostei</taxon>
        <taxon>Protacanthopterygii</taxon>
        <taxon>Salmoniformes</taxon>
        <taxon>Salmonidae</taxon>
        <taxon>Salmoninae</taxon>
        <taxon>Oncorhynchus</taxon>
    </lineage>
</organism>
<dbReference type="GO" id="GO:0005178">
    <property type="term" value="F:integrin binding"/>
    <property type="evidence" value="ECO:0007669"/>
    <property type="project" value="TreeGrafter"/>
</dbReference>
<dbReference type="PROSITE" id="PS51470">
    <property type="entry name" value="FG_GAP"/>
    <property type="match status" value="1"/>
</dbReference>
<dbReference type="GO" id="GO:0098609">
    <property type="term" value="P:cell-cell adhesion"/>
    <property type="evidence" value="ECO:0007669"/>
    <property type="project" value="TreeGrafter"/>
</dbReference>
<dbReference type="PANTHER" id="PTHR23220">
    <property type="entry name" value="INTEGRIN ALPHA"/>
    <property type="match status" value="1"/>
</dbReference>
<keyword evidence="2" id="KW-0472">Membrane</keyword>
<dbReference type="Proteomes" id="UP000193380">
    <property type="component" value="Unassembled WGS sequence"/>
</dbReference>